<evidence type="ECO:0000256" key="4">
    <source>
        <dbReference type="ARBA" id="ARBA00006462"/>
    </source>
</evidence>
<evidence type="ECO:0000256" key="6">
    <source>
        <dbReference type="ARBA" id="ARBA00012557"/>
    </source>
</evidence>
<dbReference type="GO" id="GO:0016263">
    <property type="term" value="F:glycoprotein-N-acetylgalactosamine 3-beta-galactosyltransferase activity"/>
    <property type="evidence" value="ECO:0007669"/>
    <property type="project" value="UniProtKB-EC"/>
</dbReference>
<evidence type="ECO:0000256" key="5">
    <source>
        <dbReference type="ARBA" id="ARBA00011748"/>
    </source>
</evidence>
<dbReference type="Gene3D" id="3.90.550.50">
    <property type="match status" value="1"/>
</dbReference>
<evidence type="ECO:0000256" key="11">
    <source>
        <dbReference type="ARBA" id="ARBA00022741"/>
    </source>
</evidence>
<dbReference type="PANTHER" id="PTHR23033:SF14">
    <property type="entry name" value="GLYCOPROTEIN-N-ACETYLGALACTOSAMINE 3-BETA-GALACTOSYLTRANSFERASE 1-RELATED"/>
    <property type="match status" value="1"/>
</dbReference>
<dbReference type="AlphaFoldDB" id="A0A9J6GUD4"/>
<keyword evidence="16" id="KW-0325">Glycoprotein</keyword>
<accession>A0A9J6GUD4</accession>
<evidence type="ECO:0000256" key="15">
    <source>
        <dbReference type="ARBA" id="ARBA00023157"/>
    </source>
</evidence>
<dbReference type="GO" id="GO:0030145">
    <property type="term" value="F:manganese ion binding"/>
    <property type="evidence" value="ECO:0007669"/>
    <property type="project" value="UniProtKB-ARBA"/>
</dbReference>
<evidence type="ECO:0000256" key="21">
    <source>
        <dbReference type="ARBA" id="ARBA00043065"/>
    </source>
</evidence>
<dbReference type="EC" id="2.4.1.122" evidence="6"/>
<evidence type="ECO:0000313" key="25">
    <source>
        <dbReference type="Proteomes" id="UP000821853"/>
    </source>
</evidence>
<keyword evidence="12" id="KW-0735">Signal-anchor</keyword>
<evidence type="ECO:0000256" key="18">
    <source>
        <dbReference type="ARBA" id="ARBA00040898"/>
    </source>
</evidence>
<evidence type="ECO:0000256" key="16">
    <source>
        <dbReference type="ARBA" id="ARBA00023180"/>
    </source>
</evidence>
<name>A0A9J6GUD4_HAELO</name>
<dbReference type="InterPro" id="IPR026050">
    <property type="entry name" value="C1GALT1/C1GALT1_chp1"/>
</dbReference>
<evidence type="ECO:0000256" key="7">
    <source>
        <dbReference type="ARBA" id="ARBA00022676"/>
    </source>
</evidence>
<comment type="caution">
    <text evidence="24">The sequence shown here is derived from an EMBL/GenBank/DDBJ whole genome shotgun (WGS) entry which is preliminary data.</text>
</comment>
<dbReference type="OrthoDB" id="414175at2759"/>
<evidence type="ECO:0000256" key="3">
    <source>
        <dbReference type="ARBA" id="ARBA00004922"/>
    </source>
</evidence>
<proteinExistence type="inferred from homology"/>
<gene>
    <name evidence="24" type="ORF">HPB48_020846</name>
</gene>
<evidence type="ECO:0000259" key="23">
    <source>
        <dbReference type="Pfam" id="PF02434"/>
    </source>
</evidence>
<keyword evidence="11" id="KW-0547">Nucleotide-binding</keyword>
<evidence type="ECO:0000256" key="8">
    <source>
        <dbReference type="ARBA" id="ARBA00022679"/>
    </source>
</evidence>
<reference evidence="24 25" key="1">
    <citation type="journal article" date="2020" name="Cell">
        <title>Large-Scale Comparative Analyses of Tick Genomes Elucidate Their Genetic Diversity and Vector Capacities.</title>
        <authorList>
            <consortium name="Tick Genome and Microbiome Consortium (TIGMIC)"/>
            <person name="Jia N."/>
            <person name="Wang J."/>
            <person name="Shi W."/>
            <person name="Du L."/>
            <person name="Sun Y."/>
            <person name="Zhan W."/>
            <person name="Jiang J.F."/>
            <person name="Wang Q."/>
            <person name="Zhang B."/>
            <person name="Ji P."/>
            <person name="Bell-Sakyi L."/>
            <person name="Cui X.M."/>
            <person name="Yuan T.T."/>
            <person name="Jiang B.G."/>
            <person name="Yang W.F."/>
            <person name="Lam T.T."/>
            <person name="Chang Q.C."/>
            <person name="Ding S.J."/>
            <person name="Wang X.J."/>
            <person name="Zhu J.G."/>
            <person name="Ruan X.D."/>
            <person name="Zhao L."/>
            <person name="Wei J.T."/>
            <person name="Ye R.Z."/>
            <person name="Que T.C."/>
            <person name="Du C.H."/>
            <person name="Zhou Y.H."/>
            <person name="Cheng J.X."/>
            <person name="Dai P.F."/>
            <person name="Guo W.B."/>
            <person name="Han X.H."/>
            <person name="Huang E.J."/>
            <person name="Li L.F."/>
            <person name="Wei W."/>
            <person name="Gao Y.C."/>
            <person name="Liu J.Z."/>
            <person name="Shao H.Z."/>
            <person name="Wang X."/>
            <person name="Wang C.C."/>
            <person name="Yang T.C."/>
            <person name="Huo Q.B."/>
            <person name="Li W."/>
            <person name="Chen H.Y."/>
            <person name="Chen S.E."/>
            <person name="Zhou L.G."/>
            <person name="Ni X.B."/>
            <person name="Tian J.H."/>
            <person name="Sheng Y."/>
            <person name="Liu T."/>
            <person name="Pan Y.S."/>
            <person name="Xia L.Y."/>
            <person name="Li J."/>
            <person name="Zhao F."/>
            <person name="Cao W.C."/>
        </authorList>
    </citation>
    <scope>NUCLEOTIDE SEQUENCE [LARGE SCALE GENOMIC DNA]</scope>
    <source>
        <strain evidence="24">HaeL-2018</strain>
    </source>
</reference>
<keyword evidence="25" id="KW-1185">Reference proteome</keyword>
<evidence type="ECO:0000256" key="22">
    <source>
        <dbReference type="ARBA" id="ARBA00059245"/>
    </source>
</evidence>
<feature type="domain" description="Fringe-like glycosyltransferase" evidence="23">
    <location>
        <begin position="124"/>
        <end position="274"/>
    </location>
</feature>
<keyword evidence="9" id="KW-0812">Transmembrane</keyword>
<dbReference type="VEuPathDB" id="VectorBase:HLOH_053083"/>
<comment type="pathway">
    <text evidence="3">Protein modification; protein glycosylation.</text>
</comment>
<keyword evidence="10" id="KW-0479">Metal-binding</keyword>
<keyword evidence="7" id="KW-0328">Glycosyltransferase</keyword>
<evidence type="ECO:0000256" key="20">
    <source>
        <dbReference type="ARBA" id="ARBA00042009"/>
    </source>
</evidence>
<comment type="similarity">
    <text evidence="4">Belongs to the glycosyltransferase 31 family. Beta3-Gal-T subfamily.</text>
</comment>
<dbReference type="PANTHER" id="PTHR23033">
    <property type="entry name" value="BETA1,3-GALACTOSYLTRANSFERASE"/>
    <property type="match status" value="1"/>
</dbReference>
<sequence>MVHSRGSRVPGLYLVPRSRHFRHLRRVLPAGCHNAALFSIGLACGLAACFRVLNLLHPQQPVPPAIAEPKIVLLPKAHVPWSYDLSSTALYNASDWVAKLLHSRVRVLCWVLTHPNNIRLKARHVAATWGRRCTKVFFMSTKSDKGLSSALELSVSENRNALWAKTKASLVELYNKHYHDYDWFLKADDDTYVVMENLRFFLLDKDPSKPAYFGYPFRVLVKGGYVSGGSGYVLSREALRLIIQEGLTLYGRCRADSKGSEDVEIARCLSPIGIQPEDTRDALGRHRFFPVRLESFLVPGLLHPKFWLWWYSTHPIRPGRNCCSDTAASFHYIKPGSMYVYEFFVYHVRVLGATNQHF</sequence>
<dbReference type="Proteomes" id="UP000821853">
    <property type="component" value="Unassembled WGS sequence"/>
</dbReference>
<evidence type="ECO:0000256" key="14">
    <source>
        <dbReference type="ARBA" id="ARBA00023136"/>
    </source>
</evidence>
<dbReference type="GO" id="GO:0000166">
    <property type="term" value="F:nucleotide binding"/>
    <property type="evidence" value="ECO:0007669"/>
    <property type="project" value="UniProtKB-KW"/>
</dbReference>
<organism evidence="24 25">
    <name type="scientific">Haemaphysalis longicornis</name>
    <name type="common">Bush tick</name>
    <dbReference type="NCBI Taxonomy" id="44386"/>
    <lineage>
        <taxon>Eukaryota</taxon>
        <taxon>Metazoa</taxon>
        <taxon>Ecdysozoa</taxon>
        <taxon>Arthropoda</taxon>
        <taxon>Chelicerata</taxon>
        <taxon>Arachnida</taxon>
        <taxon>Acari</taxon>
        <taxon>Parasitiformes</taxon>
        <taxon>Ixodida</taxon>
        <taxon>Ixodoidea</taxon>
        <taxon>Ixodidae</taxon>
        <taxon>Haemaphysalinae</taxon>
        <taxon>Haemaphysalis</taxon>
    </lineage>
</organism>
<comment type="function">
    <text evidence="22">Glycosyltransferase that generates the core 1 O-glycan Gal-beta1-3GalNAc-alpha1-Ser/Thr (T antigen), which is a precursor for many extended O-glycans in glycoproteins.</text>
</comment>
<dbReference type="GO" id="GO:0016020">
    <property type="term" value="C:membrane"/>
    <property type="evidence" value="ECO:0007669"/>
    <property type="project" value="UniProtKB-SubCell"/>
</dbReference>
<keyword evidence="15" id="KW-1015">Disulfide bond</keyword>
<comment type="cofactor">
    <cofactor evidence="1">
        <name>Mn(2+)</name>
        <dbReference type="ChEBI" id="CHEBI:29035"/>
    </cofactor>
</comment>
<evidence type="ECO:0000256" key="9">
    <source>
        <dbReference type="ARBA" id="ARBA00022692"/>
    </source>
</evidence>
<evidence type="ECO:0000256" key="2">
    <source>
        <dbReference type="ARBA" id="ARBA00004606"/>
    </source>
</evidence>
<dbReference type="InterPro" id="IPR003378">
    <property type="entry name" value="Fringe-like_glycosylTrfase"/>
</dbReference>
<keyword evidence="14" id="KW-0472">Membrane</keyword>
<comment type="subcellular location">
    <subcellularLocation>
        <location evidence="2">Membrane</location>
        <topology evidence="2">Single-pass type II membrane protein</topology>
    </subcellularLocation>
</comment>
<keyword evidence="17" id="KW-0464">Manganese</keyword>
<comment type="subunit">
    <text evidence="5">Homodimer; disulfide-linked.</text>
</comment>
<evidence type="ECO:0000256" key="17">
    <source>
        <dbReference type="ARBA" id="ARBA00023211"/>
    </source>
</evidence>
<protein>
    <recommendedName>
        <fullName evidence="18">Glycoprotein-N-acetylgalactosamine 3-beta-galactosyltransferase 1</fullName>
        <ecNumber evidence="6">2.4.1.122</ecNumber>
    </recommendedName>
    <alternativeName>
        <fullName evidence="20">Core 1 O-glycan T-synthase</fullName>
    </alternativeName>
    <alternativeName>
        <fullName evidence="21">Core 1 UDP-galactose:N-acetylgalactosamine-alpha-R beta 1,3-galactosyltransferase 1</fullName>
    </alternativeName>
    <alternativeName>
        <fullName evidence="19">Core 1 beta1,3-galactosyltransferase 1</fullName>
    </alternativeName>
</protein>
<evidence type="ECO:0000256" key="10">
    <source>
        <dbReference type="ARBA" id="ARBA00022723"/>
    </source>
</evidence>
<keyword evidence="13" id="KW-1133">Transmembrane helix</keyword>
<dbReference type="EMBL" id="JABSTR010000008">
    <property type="protein sequence ID" value="KAH9377868.1"/>
    <property type="molecule type" value="Genomic_DNA"/>
</dbReference>
<evidence type="ECO:0000256" key="12">
    <source>
        <dbReference type="ARBA" id="ARBA00022968"/>
    </source>
</evidence>
<evidence type="ECO:0000256" key="19">
    <source>
        <dbReference type="ARBA" id="ARBA00041226"/>
    </source>
</evidence>
<keyword evidence="8" id="KW-0808">Transferase</keyword>
<evidence type="ECO:0000256" key="13">
    <source>
        <dbReference type="ARBA" id="ARBA00022989"/>
    </source>
</evidence>
<dbReference type="FunFam" id="3.90.550.50:FF:000017">
    <property type="entry name" value="Glycoprotein-N-acetylgalactosamine 3-beta-galactosyltransferase 1"/>
    <property type="match status" value="1"/>
</dbReference>
<dbReference type="Pfam" id="PF02434">
    <property type="entry name" value="Fringe"/>
    <property type="match status" value="1"/>
</dbReference>
<evidence type="ECO:0000313" key="24">
    <source>
        <dbReference type="EMBL" id="KAH9377868.1"/>
    </source>
</evidence>
<dbReference type="OMA" id="NLWPKTR"/>
<evidence type="ECO:0000256" key="1">
    <source>
        <dbReference type="ARBA" id="ARBA00001936"/>
    </source>
</evidence>